<dbReference type="Gene3D" id="3.40.190.290">
    <property type="match status" value="1"/>
</dbReference>
<evidence type="ECO:0000313" key="7">
    <source>
        <dbReference type="Proteomes" id="UP000245506"/>
    </source>
</evidence>
<dbReference type="Gene3D" id="1.10.10.10">
    <property type="entry name" value="Winged helix-like DNA-binding domain superfamily/Winged helix DNA-binding domain"/>
    <property type="match status" value="1"/>
</dbReference>
<accession>A0A317CB59</accession>
<name>A0A317CB59_9GAMM</name>
<evidence type="ECO:0000256" key="2">
    <source>
        <dbReference type="ARBA" id="ARBA00023015"/>
    </source>
</evidence>
<dbReference type="Proteomes" id="UP000245506">
    <property type="component" value="Unassembled WGS sequence"/>
</dbReference>
<dbReference type="InterPro" id="IPR005119">
    <property type="entry name" value="LysR_subst-bd"/>
</dbReference>
<evidence type="ECO:0000313" key="6">
    <source>
        <dbReference type="EMBL" id="PWQ95925.1"/>
    </source>
</evidence>
<keyword evidence="3" id="KW-0238">DNA-binding</keyword>
<sequence>MSDRRLQVFHAVARMLSFTKAAEVLHMTQPAVTFQIRQLEEQFDTRLFDRAHNKVSLTDAGHLVFEYSERIFEHYSEMENAIREMTGNFNGSLTIGASTTIAEYMLPALLGDYNKENPDIRLRLRVSNTEGIVSMIENNVIDLGVVEGPVSNKNLLVEVCRYDDLVVVVPPSHPLLDQPDSEEGISLASVFEHPFICREPGSGTREVITEYLLDSGLEKSLLKSCLELGSPESIKGAVEAGMGISILSSVSIAKELKLGILKAIPLNPPLQREFSFVRQRQKFKVKAMDELLEFARSYCISGKPLVRE</sequence>
<dbReference type="RefSeq" id="WP_109823504.1">
    <property type="nucleotide sequence ID" value="NZ_QGKL01000031.1"/>
</dbReference>
<dbReference type="FunFam" id="1.10.10.10:FF:000001">
    <property type="entry name" value="LysR family transcriptional regulator"/>
    <property type="match status" value="1"/>
</dbReference>
<evidence type="ECO:0000256" key="3">
    <source>
        <dbReference type="ARBA" id="ARBA00023125"/>
    </source>
</evidence>
<proteinExistence type="inferred from homology"/>
<dbReference type="GO" id="GO:0000976">
    <property type="term" value="F:transcription cis-regulatory region binding"/>
    <property type="evidence" value="ECO:0007669"/>
    <property type="project" value="TreeGrafter"/>
</dbReference>
<protein>
    <submittedName>
        <fullName evidence="6">LysR family transcriptional regulator</fullName>
    </submittedName>
</protein>
<evidence type="ECO:0000256" key="1">
    <source>
        <dbReference type="ARBA" id="ARBA00009437"/>
    </source>
</evidence>
<dbReference type="GO" id="GO:0003700">
    <property type="term" value="F:DNA-binding transcription factor activity"/>
    <property type="evidence" value="ECO:0007669"/>
    <property type="project" value="InterPro"/>
</dbReference>
<comment type="caution">
    <text evidence="6">The sequence shown here is derived from an EMBL/GenBank/DDBJ whole genome shotgun (WGS) entry which is preliminary data.</text>
</comment>
<dbReference type="Pfam" id="PF00126">
    <property type="entry name" value="HTH_1"/>
    <property type="match status" value="1"/>
</dbReference>
<dbReference type="SUPFAM" id="SSF46785">
    <property type="entry name" value="Winged helix' DNA-binding domain"/>
    <property type="match status" value="1"/>
</dbReference>
<evidence type="ECO:0000259" key="5">
    <source>
        <dbReference type="PROSITE" id="PS50931"/>
    </source>
</evidence>
<keyword evidence="7" id="KW-1185">Reference proteome</keyword>
<evidence type="ECO:0000256" key="4">
    <source>
        <dbReference type="ARBA" id="ARBA00023163"/>
    </source>
</evidence>
<gene>
    <name evidence="6" type="ORF">DKT75_11120</name>
</gene>
<dbReference type="SUPFAM" id="SSF53850">
    <property type="entry name" value="Periplasmic binding protein-like II"/>
    <property type="match status" value="1"/>
</dbReference>
<reference evidence="6 7" key="1">
    <citation type="submission" date="2018-05" db="EMBL/GenBank/DDBJ databases">
        <title>Leucothrix arctica sp. nov., isolated from Arctic seawater.</title>
        <authorList>
            <person name="Choi A."/>
            <person name="Baek K."/>
        </authorList>
    </citation>
    <scope>NUCLEOTIDE SEQUENCE [LARGE SCALE GENOMIC DNA]</scope>
    <source>
        <strain evidence="6 7">IMCC9719</strain>
    </source>
</reference>
<keyword evidence="4" id="KW-0804">Transcription</keyword>
<dbReference type="PRINTS" id="PR00039">
    <property type="entry name" value="HTHLYSR"/>
</dbReference>
<dbReference type="PANTHER" id="PTHR30126:SF39">
    <property type="entry name" value="HTH-TYPE TRANSCRIPTIONAL REGULATOR CYSL"/>
    <property type="match status" value="1"/>
</dbReference>
<dbReference type="PANTHER" id="PTHR30126">
    <property type="entry name" value="HTH-TYPE TRANSCRIPTIONAL REGULATOR"/>
    <property type="match status" value="1"/>
</dbReference>
<dbReference type="OrthoDB" id="9771171at2"/>
<dbReference type="PROSITE" id="PS50931">
    <property type="entry name" value="HTH_LYSR"/>
    <property type="match status" value="1"/>
</dbReference>
<dbReference type="CDD" id="cd08420">
    <property type="entry name" value="PBP2_CysL_like"/>
    <property type="match status" value="1"/>
</dbReference>
<organism evidence="6 7">
    <name type="scientific">Leucothrix arctica</name>
    <dbReference type="NCBI Taxonomy" id="1481894"/>
    <lineage>
        <taxon>Bacteria</taxon>
        <taxon>Pseudomonadati</taxon>
        <taxon>Pseudomonadota</taxon>
        <taxon>Gammaproteobacteria</taxon>
        <taxon>Thiotrichales</taxon>
        <taxon>Thiotrichaceae</taxon>
        <taxon>Leucothrix</taxon>
    </lineage>
</organism>
<feature type="domain" description="HTH lysR-type" evidence="5">
    <location>
        <begin position="1"/>
        <end position="58"/>
    </location>
</feature>
<keyword evidence="2" id="KW-0805">Transcription regulation</keyword>
<dbReference type="InterPro" id="IPR036390">
    <property type="entry name" value="WH_DNA-bd_sf"/>
</dbReference>
<dbReference type="EMBL" id="QGKL01000031">
    <property type="protein sequence ID" value="PWQ95925.1"/>
    <property type="molecule type" value="Genomic_DNA"/>
</dbReference>
<dbReference type="AlphaFoldDB" id="A0A317CB59"/>
<dbReference type="InterPro" id="IPR000847">
    <property type="entry name" value="LysR_HTH_N"/>
</dbReference>
<comment type="similarity">
    <text evidence="1">Belongs to the LysR transcriptional regulatory family.</text>
</comment>
<dbReference type="Pfam" id="PF03466">
    <property type="entry name" value="LysR_substrate"/>
    <property type="match status" value="1"/>
</dbReference>
<dbReference type="InterPro" id="IPR036388">
    <property type="entry name" value="WH-like_DNA-bd_sf"/>
</dbReference>